<dbReference type="SMART" id="SM00108">
    <property type="entry name" value="B_lectin"/>
    <property type="match status" value="1"/>
</dbReference>
<comment type="catalytic activity">
    <reaction evidence="13">
        <text>L-seryl-[protein] + ATP = O-phospho-L-seryl-[protein] + ADP + H(+)</text>
        <dbReference type="Rhea" id="RHEA:17989"/>
        <dbReference type="Rhea" id="RHEA-COMP:9863"/>
        <dbReference type="Rhea" id="RHEA-COMP:11604"/>
        <dbReference type="ChEBI" id="CHEBI:15378"/>
        <dbReference type="ChEBI" id="CHEBI:29999"/>
        <dbReference type="ChEBI" id="CHEBI:30616"/>
        <dbReference type="ChEBI" id="CHEBI:83421"/>
        <dbReference type="ChEBI" id="CHEBI:456216"/>
        <dbReference type="EC" id="2.7.11.1"/>
    </reaction>
</comment>
<dbReference type="SUPFAM" id="SSF51110">
    <property type="entry name" value="alpha-D-mannose-specific plant lectins"/>
    <property type="match status" value="1"/>
</dbReference>
<keyword evidence="19" id="KW-1185">Reference proteome</keyword>
<evidence type="ECO:0000256" key="9">
    <source>
        <dbReference type="ARBA" id="ARBA00022777"/>
    </source>
</evidence>
<keyword evidence="4" id="KW-0723">Serine/threonine-protein kinase</keyword>
<evidence type="ECO:0000256" key="5">
    <source>
        <dbReference type="ARBA" id="ARBA00022546"/>
    </source>
</evidence>
<evidence type="ECO:0000256" key="13">
    <source>
        <dbReference type="ARBA" id="ARBA00048679"/>
    </source>
</evidence>
<evidence type="ECO:0000256" key="2">
    <source>
        <dbReference type="ARBA" id="ARBA00012513"/>
    </source>
</evidence>
<dbReference type="GO" id="GO:0005886">
    <property type="term" value="C:plasma membrane"/>
    <property type="evidence" value="ECO:0007669"/>
    <property type="project" value="UniProtKB-SubCell"/>
</dbReference>
<keyword evidence="10" id="KW-0067">ATP-binding</keyword>
<evidence type="ECO:0000256" key="8">
    <source>
        <dbReference type="ARBA" id="ARBA00022741"/>
    </source>
</evidence>
<evidence type="ECO:0000256" key="11">
    <source>
        <dbReference type="ARBA" id="ARBA00023035"/>
    </source>
</evidence>
<keyword evidence="9" id="KW-0418">Kinase</keyword>
<evidence type="ECO:0000256" key="6">
    <source>
        <dbReference type="ARBA" id="ARBA00022679"/>
    </source>
</evidence>
<dbReference type="Gene3D" id="3.30.200.20">
    <property type="entry name" value="Phosphorylase Kinase, domain 1"/>
    <property type="match status" value="1"/>
</dbReference>
<evidence type="ECO:0000256" key="3">
    <source>
        <dbReference type="ARBA" id="ARBA00022475"/>
    </source>
</evidence>
<keyword evidence="6" id="KW-0808">Transferase</keyword>
<dbReference type="PROSITE" id="PS00108">
    <property type="entry name" value="PROTEIN_KINASE_ST"/>
    <property type="match status" value="1"/>
</dbReference>
<keyword evidence="7" id="KW-0677">Repeat</keyword>
<sequence>MGFFSPSGSKNRYLGIWFKKVQVQNVLWVANRGRPLEDSSGVLKFSETGNLIVVGKAGVVVWSFVIRDENRNQSSGASYLWQSFDEPGDTLIAGMRLGVNKKTGATRHLTSWKSTADPSPGNFTMRMNIRNLPHVVLLEGNTVRWNSGPWNGVTFSGLPDINSTDMFLADYLRDTTGGCVRKVKLQCGGDGFLQLQGMKMPDTKNSTVKMNMTLEECHESCLNDCSCTANSSAYVRNTGTGCVTWFGDLMDIRIVANGQEDLYIRVPGSVLAKSVKGKSKRNAALVASAIVVFSLFLGALCGLIKLILIAYLLKVPSLVTDKGKKHIDVSIAVEDSELPLMEYKTIVSATKNFSLRNKNLVRLLGCCNHGEERMLIYEFMENSSLDRFIFDQEIDHYCIESGRRTSDILDWSLRSDIILGVARGLMYLHHDSRFKIIHRDLKASNILLDEAMNPKISDFGTARIFGEHQTMENTRRVIATYSGYMSPEYDINGIISLKSDVFSFGVLVLEILSCQRNGGIYESQGHLNLLSHVSWKLWLEGDCLGFLDETIRSSSNPKGMVTRGFLVLQPNNDSCRWSVEQYQFPRAKTLLAGVLCKIYGGELM</sequence>
<keyword evidence="3" id="KW-1003">Cell membrane</keyword>
<name>A0A7I8LGK3_SPIIN</name>
<dbReference type="Pfam" id="PF07714">
    <property type="entry name" value="PK_Tyr_Ser-Thr"/>
    <property type="match status" value="1"/>
</dbReference>
<dbReference type="Proteomes" id="UP000663760">
    <property type="component" value="Chromosome 15"/>
</dbReference>
<feature type="transmembrane region" description="Helical" evidence="14">
    <location>
        <begin position="283"/>
        <end position="313"/>
    </location>
</feature>
<evidence type="ECO:0000256" key="10">
    <source>
        <dbReference type="ARBA" id="ARBA00022840"/>
    </source>
</evidence>
<keyword evidence="5" id="KW-0348">Hemagglutinin</keyword>
<gene>
    <name evidence="18" type="ORF">SI8410_15019835</name>
</gene>
<evidence type="ECO:0000259" key="16">
    <source>
        <dbReference type="PROSITE" id="PS50927"/>
    </source>
</evidence>
<proteinExistence type="predicted"/>
<keyword evidence="14" id="KW-0812">Transmembrane</keyword>
<dbReference type="InterPro" id="IPR000719">
    <property type="entry name" value="Prot_kinase_dom"/>
</dbReference>
<dbReference type="SUPFAM" id="SSF56112">
    <property type="entry name" value="Protein kinase-like (PK-like)"/>
    <property type="match status" value="1"/>
</dbReference>
<evidence type="ECO:0000259" key="15">
    <source>
        <dbReference type="PROSITE" id="PS50011"/>
    </source>
</evidence>
<feature type="domain" description="Apple" evidence="17">
    <location>
        <begin position="187"/>
        <end position="267"/>
    </location>
</feature>
<evidence type="ECO:0000313" key="19">
    <source>
        <dbReference type="Proteomes" id="UP000663760"/>
    </source>
</evidence>
<keyword evidence="11" id="KW-0430">Lectin</keyword>
<evidence type="ECO:0000256" key="7">
    <source>
        <dbReference type="ARBA" id="ARBA00022737"/>
    </source>
</evidence>
<dbReference type="GO" id="GO:0005537">
    <property type="term" value="F:D-mannose binding"/>
    <property type="evidence" value="ECO:0007669"/>
    <property type="project" value="UniProtKB-KW"/>
</dbReference>
<dbReference type="EC" id="2.7.11.1" evidence="2"/>
<dbReference type="InterPro" id="IPR003609">
    <property type="entry name" value="Pan_app"/>
</dbReference>
<evidence type="ECO:0000313" key="18">
    <source>
        <dbReference type="EMBL" id="CAA7409157.1"/>
    </source>
</evidence>
<evidence type="ECO:0000259" key="17">
    <source>
        <dbReference type="PROSITE" id="PS50948"/>
    </source>
</evidence>
<reference evidence="18" key="1">
    <citation type="submission" date="2020-02" db="EMBL/GenBank/DDBJ databases">
        <authorList>
            <person name="Scholz U."/>
            <person name="Mascher M."/>
            <person name="Fiebig A."/>
        </authorList>
    </citation>
    <scope>NUCLEOTIDE SEQUENCE</scope>
</reference>
<dbReference type="EMBL" id="LR746278">
    <property type="protein sequence ID" value="CAA7409157.1"/>
    <property type="molecule type" value="Genomic_DNA"/>
</dbReference>
<dbReference type="PROSITE" id="PS50927">
    <property type="entry name" value="BULB_LECTIN"/>
    <property type="match status" value="1"/>
</dbReference>
<dbReference type="OrthoDB" id="780437at2759"/>
<keyword evidence="11" id="KW-0465">Mannose-binding</keyword>
<comment type="subcellular location">
    <subcellularLocation>
        <location evidence="1">Cell membrane</location>
        <topology evidence="1">Single-pass type I membrane protein</topology>
    </subcellularLocation>
</comment>
<dbReference type="Pfam" id="PF01453">
    <property type="entry name" value="B_lectin"/>
    <property type="match status" value="1"/>
</dbReference>
<dbReference type="AlphaFoldDB" id="A0A7I8LGK3"/>
<dbReference type="InterPro" id="IPR001245">
    <property type="entry name" value="Ser-Thr/Tyr_kinase_cat_dom"/>
</dbReference>
<evidence type="ECO:0000256" key="4">
    <source>
        <dbReference type="ARBA" id="ARBA00022527"/>
    </source>
</evidence>
<dbReference type="InterPro" id="IPR036426">
    <property type="entry name" value="Bulb-type_lectin_dom_sf"/>
</dbReference>
<dbReference type="CDD" id="cd01098">
    <property type="entry name" value="PAN_AP_plant"/>
    <property type="match status" value="1"/>
</dbReference>
<feature type="domain" description="Protein kinase" evidence="15">
    <location>
        <begin position="249"/>
        <end position="604"/>
    </location>
</feature>
<dbReference type="SMART" id="SM00220">
    <property type="entry name" value="S_TKc"/>
    <property type="match status" value="1"/>
</dbReference>
<dbReference type="GO" id="GO:0005524">
    <property type="term" value="F:ATP binding"/>
    <property type="evidence" value="ECO:0007669"/>
    <property type="project" value="UniProtKB-KW"/>
</dbReference>
<dbReference type="PROSITE" id="PS50011">
    <property type="entry name" value="PROTEIN_KINASE_DOM"/>
    <property type="match status" value="1"/>
</dbReference>
<dbReference type="InterPro" id="IPR011009">
    <property type="entry name" value="Kinase-like_dom_sf"/>
</dbReference>
<feature type="domain" description="Bulb-type lectin" evidence="16">
    <location>
        <begin position="1"/>
        <end position="105"/>
    </location>
</feature>
<dbReference type="PROSITE" id="PS50948">
    <property type="entry name" value="PAN"/>
    <property type="match status" value="1"/>
</dbReference>
<evidence type="ECO:0000256" key="14">
    <source>
        <dbReference type="SAM" id="Phobius"/>
    </source>
</evidence>
<dbReference type="GO" id="GO:0051707">
    <property type="term" value="P:response to other organism"/>
    <property type="evidence" value="ECO:0007669"/>
    <property type="project" value="UniProtKB-ARBA"/>
</dbReference>
<dbReference type="InterPro" id="IPR001480">
    <property type="entry name" value="Bulb-type_lectin_dom"/>
</dbReference>
<keyword evidence="8" id="KW-0547">Nucleotide-binding</keyword>
<accession>A0A7I8LGK3</accession>
<dbReference type="InterPro" id="IPR008271">
    <property type="entry name" value="Ser/Thr_kinase_AS"/>
</dbReference>
<keyword evidence="14" id="KW-0472">Membrane</keyword>
<evidence type="ECO:0000256" key="1">
    <source>
        <dbReference type="ARBA" id="ARBA00004251"/>
    </source>
</evidence>
<organism evidence="18 19">
    <name type="scientific">Spirodela intermedia</name>
    <name type="common">Intermediate duckweed</name>
    <dbReference type="NCBI Taxonomy" id="51605"/>
    <lineage>
        <taxon>Eukaryota</taxon>
        <taxon>Viridiplantae</taxon>
        <taxon>Streptophyta</taxon>
        <taxon>Embryophyta</taxon>
        <taxon>Tracheophyta</taxon>
        <taxon>Spermatophyta</taxon>
        <taxon>Magnoliopsida</taxon>
        <taxon>Liliopsida</taxon>
        <taxon>Araceae</taxon>
        <taxon>Lemnoideae</taxon>
        <taxon>Spirodela</taxon>
    </lineage>
</organism>
<dbReference type="Gene3D" id="1.10.510.10">
    <property type="entry name" value="Transferase(Phosphotransferase) domain 1"/>
    <property type="match status" value="1"/>
</dbReference>
<dbReference type="Pfam" id="PF08276">
    <property type="entry name" value="PAN_2"/>
    <property type="match status" value="1"/>
</dbReference>
<keyword evidence="14" id="KW-1133">Transmembrane helix</keyword>
<dbReference type="SMART" id="SM00473">
    <property type="entry name" value="PAN_AP"/>
    <property type="match status" value="1"/>
</dbReference>
<dbReference type="CDD" id="cd00028">
    <property type="entry name" value="B_lectin"/>
    <property type="match status" value="1"/>
</dbReference>
<dbReference type="PANTHER" id="PTHR27002:SF616">
    <property type="entry name" value="RECEPTOR-LIKE SERINE_THREONINE-PROTEIN KINASE"/>
    <property type="match status" value="1"/>
</dbReference>
<dbReference type="GO" id="GO:0004674">
    <property type="term" value="F:protein serine/threonine kinase activity"/>
    <property type="evidence" value="ECO:0007669"/>
    <property type="project" value="UniProtKB-KW"/>
</dbReference>
<evidence type="ECO:0000256" key="12">
    <source>
        <dbReference type="ARBA" id="ARBA00047899"/>
    </source>
</evidence>
<dbReference type="FunFam" id="1.10.510.10:FF:001023">
    <property type="entry name" value="Os07g0541700 protein"/>
    <property type="match status" value="1"/>
</dbReference>
<dbReference type="PANTHER" id="PTHR27002">
    <property type="entry name" value="RECEPTOR-LIKE SERINE/THREONINE-PROTEIN KINASE SD1-8"/>
    <property type="match status" value="1"/>
</dbReference>
<protein>
    <recommendedName>
        <fullName evidence="2">non-specific serine/threonine protein kinase</fullName>
        <ecNumber evidence="2">2.7.11.1</ecNumber>
    </recommendedName>
</protein>
<comment type="catalytic activity">
    <reaction evidence="12">
        <text>L-threonyl-[protein] + ATP = O-phospho-L-threonyl-[protein] + ADP + H(+)</text>
        <dbReference type="Rhea" id="RHEA:46608"/>
        <dbReference type="Rhea" id="RHEA-COMP:11060"/>
        <dbReference type="Rhea" id="RHEA-COMP:11605"/>
        <dbReference type="ChEBI" id="CHEBI:15378"/>
        <dbReference type="ChEBI" id="CHEBI:30013"/>
        <dbReference type="ChEBI" id="CHEBI:30616"/>
        <dbReference type="ChEBI" id="CHEBI:61977"/>
        <dbReference type="ChEBI" id="CHEBI:456216"/>
        <dbReference type="EC" id="2.7.11.1"/>
    </reaction>
</comment>